<dbReference type="EMBL" id="PVZS01000018">
    <property type="protein sequence ID" value="PSC03990.1"/>
    <property type="molecule type" value="Genomic_DNA"/>
</dbReference>
<protein>
    <recommendedName>
        <fullName evidence="6">DUF4038 domain-containing protein</fullName>
    </recommendedName>
</protein>
<dbReference type="InterPro" id="IPR017853">
    <property type="entry name" value="GH"/>
</dbReference>
<dbReference type="Pfam" id="PF13204">
    <property type="entry name" value="Apiosidase"/>
    <property type="match status" value="1"/>
</dbReference>
<accession>A0A2T1HQR5</accession>
<dbReference type="Proteomes" id="UP000239772">
    <property type="component" value="Unassembled WGS sequence"/>
</dbReference>
<feature type="compositionally biased region" description="Basic and acidic residues" evidence="1">
    <location>
        <begin position="7"/>
        <end position="16"/>
    </location>
</feature>
<feature type="domain" description="Putative collagen-binding" evidence="2">
    <location>
        <begin position="405"/>
        <end position="494"/>
    </location>
</feature>
<evidence type="ECO:0008006" key="6">
    <source>
        <dbReference type="Google" id="ProtNLM"/>
    </source>
</evidence>
<evidence type="ECO:0000259" key="2">
    <source>
        <dbReference type="Pfam" id="PF12904"/>
    </source>
</evidence>
<name>A0A2T1HQR5_9HYPH</name>
<sequence>MTVSDGRAGDHGDDQGAQRQSPWRISRMSVFRRKEPCHFSRRMALGAFLVGAWKLLSPQRATAAGPQEAGAFQGASNQGSVAVPRFPLRISADQRHLVDANGAPFLVHGDTAWSLIGDLSLEDAALYLDDRVRRGFNTVLVSLLEHYYSRSAPRNAYGESPFLSGADFGAPNPAYFDRAEQMLRLIKDRRLLVLLTPAYIGAGGGQDGWYKEMRANGPDKLRAYGRWLGQRFSHFDNIVWVNGGDYNPPDKAPIRAIAEGLFEADPGALQTVHNQPETAGSDYWPDEPWLKLDTVYTYGPVYLPARRIFARGGRPFIMIESAYEYEHDATEQRLRTQAWQALLCGAAGQVFGNNPIWHFNGPGLFSAPMTWREALNSRGAQSMSHLAKLMAELPWWTLRPDNSDELLAGGRGTAPSRAVAASSPDGSLALVYTPDRRVLHLATRLLGSQPRGEWFDPSSGDVHQAALASTETGLLSASTPGRNAAGFEDWVLVIRAGADVAEGASTKQ</sequence>
<feature type="domain" description="Apiosidase-like catalytic" evidence="3">
    <location>
        <begin position="92"/>
        <end position="397"/>
    </location>
</feature>
<organism evidence="4 5">
    <name type="scientific">Alsobacter soli</name>
    <dbReference type="NCBI Taxonomy" id="2109933"/>
    <lineage>
        <taxon>Bacteria</taxon>
        <taxon>Pseudomonadati</taxon>
        <taxon>Pseudomonadota</taxon>
        <taxon>Alphaproteobacteria</taxon>
        <taxon>Hyphomicrobiales</taxon>
        <taxon>Alsobacteraceae</taxon>
        <taxon>Alsobacter</taxon>
    </lineage>
</organism>
<evidence type="ECO:0000259" key="3">
    <source>
        <dbReference type="Pfam" id="PF13204"/>
    </source>
</evidence>
<dbReference type="Pfam" id="PF12904">
    <property type="entry name" value="Collagen_bind_2"/>
    <property type="match status" value="1"/>
</dbReference>
<dbReference type="Gene3D" id="3.20.20.80">
    <property type="entry name" value="Glycosidases"/>
    <property type="match status" value="1"/>
</dbReference>
<dbReference type="PANTHER" id="PTHR37836">
    <property type="entry name" value="LMO1036 PROTEIN"/>
    <property type="match status" value="1"/>
</dbReference>
<evidence type="ECO:0000313" key="5">
    <source>
        <dbReference type="Proteomes" id="UP000239772"/>
    </source>
</evidence>
<proteinExistence type="predicted"/>
<feature type="region of interest" description="Disordered" evidence="1">
    <location>
        <begin position="1"/>
        <end position="25"/>
    </location>
</feature>
<comment type="caution">
    <text evidence="4">The sequence shown here is derived from an EMBL/GenBank/DDBJ whole genome shotgun (WGS) entry which is preliminary data.</text>
</comment>
<dbReference type="InterPro" id="IPR024749">
    <property type="entry name" value="Collagen-bd_put"/>
</dbReference>
<evidence type="ECO:0000256" key="1">
    <source>
        <dbReference type="SAM" id="MobiDB-lite"/>
    </source>
</evidence>
<dbReference type="PANTHER" id="PTHR37836:SF2">
    <property type="entry name" value="DUF4038 DOMAIN-CONTAINING PROTEIN"/>
    <property type="match status" value="1"/>
</dbReference>
<dbReference type="SUPFAM" id="SSF51445">
    <property type="entry name" value="(Trans)glycosidases"/>
    <property type="match status" value="1"/>
</dbReference>
<evidence type="ECO:0000313" key="4">
    <source>
        <dbReference type="EMBL" id="PSC03990.1"/>
    </source>
</evidence>
<dbReference type="AlphaFoldDB" id="A0A2T1HQR5"/>
<reference evidence="5" key="1">
    <citation type="submission" date="2018-03" db="EMBL/GenBank/DDBJ databases">
        <authorList>
            <person name="Sun L."/>
            <person name="Liu H."/>
            <person name="Chen W."/>
            <person name="Huang K."/>
            <person name="Liu W."/>
            <person name="Gao X."/>
        </authorList>
    </citation>
    <scope>NUCLEOTIDE SEQUENCE [LARGE SCALE GENOMIC DNA]</scope>
    <source>
        <strain evidence="5">SH9</strain>
    </source>
</reference>
<dbReference type="InterPro" id="IPR025277">
    <property type="entry name" value="Apiosidase-like_cat_dom"/>
</dbReference>
<gene>
    <name evidence="4" type="ORF">SLNSH_16285</name>
</gene>
<keyword evidence="5" id="KW-1185">Reference proteome</keyword>